<keyword evidence="1" id="KW-0812">Transmembrane</keyword>
<dbReference type="OrthoDB" id="9791851at2"/>
<dbReference type="PIRSF" id="PIRSF004548">
    <property type="entry name" value="CreD"/>
    <property type="match status" value="1"/>
</dbReference>
<sequence length="455" mass="51890">METQDQNPNPMQQPPQSPGFFQSSTAKIIMVGLLTLVLLIPLQFVKSLIFERAERQKEVVTEINNKWGEDVYFYGPILKVPYTQYYETKFVDDKTKKVTIQRSESTEFAYFFPDQLNADLNVNTQQKNRNNYESVVYTSKMDFKGNYSFPSFDSQAIPKENIHFDKASIIIKTNTIKSITGSVTVSINGKKHTFEPVQNNNEKDTVSTLETNAFDIKSAFENGPAPFDFNINYKGSEQIKIVPIGKMTQAKMTSNWPSPSFDGNFLPETNTITDEGFNAFWKVSHLNRPFAQQHFGTLPSLSEYSFDVKFLIPIDQYQQNERAAKYGFLVIGLTFLVFFLIQSVSKINIHVFQYSMIGLALIMFYTLLISITEHSSFMLAYLIAGLSVIVMITLYSLSILKNKKFAGFIAIALSALYIFIYVIIQLENYALLVGSIGLFLILGAVMYFSRKIEWK</sequence>
<dbReference type="PANTHER" id="PTHR30092">
    <property type="entry name" value="INNER MEMBRANE PROTEIN CRED"/>
    <property type="match status" value="1"/>
</dbReference>
<feature type="transmembrane region" description="Helical" evidence="1">
    <location>
        <begin position="405"/>
        <end position="424"/>
    </location>
</feature>
<gene>
    <name evidence="2" type="primary">creD</name>
    <name evidence="2" type="ORF">EPI11_17220</name>
</gene>
<keyword evidence="1" id="KW-0472">Membrane</keyword>
<keyword evidence="3" id="KW-1185">Reference proteome</keyword>
<accession>A0A444GM11</accession>
<feature type="transmembrane region" description="Helical" evidence="1">
    <location>
        <begin position="378"/>
        <end position="399"/>
    </location>
</feature>
<dbReference type="RefSeq" id="WP_128391234.1">
    <property type="nucleotide sequence ID" value="NZ_SBII01000015.1"/>
</dbReference>
<dbReference type="PANTHER" id="PTHR30092:SF0">
    <property type="entry name" value="INNER MEMBRANE PROTEIN CRED"/>
    <property type="match status" value="1"/>
</dbReference>
<dbReference type="AlphaFoldDB" id="A0A444GM11"/>
<protein>
    <submittedName>
        <fullName evidence="2">Cell envelope integrity protein CreD</fullName>
    </submittedName>
</protein>
<feature type="transmembrane region" description="Helical" evidence="1">
    <location>
        <begin position="326"/>
        <end position="345"/>
    </location>
</feature>
<evidence type="ECO:0000256" key="1">
    <source>
        <dbReference type="SAM" id="Phobius"/>
    </source>
</evidence>
<keyword evidence="1" id="KW-1133">Transmembrane helix</keyword>
<evidence type="ECO:0000313" key="2">
    <source>
        <dbReference type="EMBL" id="RWW91967.1"/>
    </source>
</evidence>
<dbReference type="EMBL" id="SBII01000015">
    <property type="protein sequence ID" value="RWW91967.1"/>
    <property type="molecule type" value="Genomic_DNA"/>
</dbReference>
<proteinExistence type="predicted"/>
<comment type="caution">
    <text evidence="2">The sequence shown here is derived from an EMBL/GenBank/DDBJ whole genome shotgun (WGS) entry which is preliminary data.</text>
</comment>
<dbReference type="Pfam" id="PF06123">
    <property type="entry name" value="CreD"/>
    <property type="match status" value="1"/>
</dbReference>
<feature type="transmembrane region" description="Helical" evidence="1">
    <location>
        <begin position="429"/>
        <end position="449"/>
    </location>
</feature>
<dbReference type="InterPro" id="IPR010364">
    <property type="entry name" value="Uncharacterised_IM_CreD"/>
</dbReference>
<evidence type="ECO:0000313" key="3">
    <source>
        <dbReference type="Proteomes" id="UP000287527"/>
    </source>
</evidence>
<feature type="transmembrane region" description="Helical" evidence="1">
    <location>
        <begin position="20"/>
        <end position="42"/>
    </location>
</feature>
<reference evidence="2 3" key="1">
    <citation type="submission" date="2019-01" db="EMBL/GenBank/DDBJ databases">
        <title>Flavobacterium sp. nov.,isolated from freshwater.</title>
        <authorList>
            <person name="Zhang R."/>
            <person name="Du Z.-J."/>
        </authorList>
    </citation>
    <scope>NUCLEOTIDE SEQUENCE [LARGE SCALE GENOMIC DNA]</scope>
    <source>
        <strain evidence="2 3">1E403</strain>
    </source>
</reference>
<dbReference type="GO" id="GO:0005886">
    <property type="term" value="C:plasma membrane"/>
    <property type="evidence" value="ECO:0007669"/>
    <property type="project" value="TreeGrafter"/>
</dbReference>
<dbReference type="Proteomes" id="UP000287527">
    <property type="component" value="Unassembled WGS sequence"/>
</dbReference>
<feature type="transmembrane region" description="Helical" evidence="1">
    <location>
        <begin position="351"/>
        <end position="371"/>
    </location>
</feature>
<organism evidence="2 3">
    <name type="scientific">Flavobacterium cerinum</name>
    <dbReference type="NCBI Taxonomy" id="2502784"/>
    <lineage>
        <taxon>Bacteria</taxon>
        <taxon>Pseudomonadati</taxon>
        <taxon>Bacteroidota</taxon>
        <taxon>Flavobacteriia</taxon>
        <taxon>Flavobacteriales</taxon>
        <taxon>Flavobacteriaceae</taxon>
        <taxon>Flavobacterium</taxon>
    </lineage>
</organism>
<name>A0A444GM11_9FLAO</name>
<dbReference type="NCBIfam" id="NF008712">
    <property type="entry name" value="PRK11715.1-1"/>
    <property type="match status" value="1"/>
</dbReference>